<evidence type="ECO:0000313" key="2">
    <source>
        <dbReference type="Proteomes" id="UP000317663"/>
    </source>
</evidence>
<dbReference type="Proteomes" id="UP000317663">
    <property type="component" value="Unassembled WGS sequence"/>
</dbReference>
<organism evidence="1 2">
    <name type="scientific">Ewingella americana</name>
    <dbReference type="NCBI Taxonomy" id="41202"/>
    <lineage>
        <taxon>Bacteria</taxon>
        <taxon>Pseudomonadati</taxon>
        <taxon>Pseudomonadota</taxon>
        <taxon>Gammaproteobacteria</taxon>
        <taxon>Enterobacterales</taxon>
        <taxon>Yersiniaceae</taxon>
        <taxon>Ewingella</taxon>
    </lineage>
</organism>
<evidence type="ECO:0000313" key="1">
    <source>
        <dbReference type="EMBL" id="TPG60026.1"/>
    </source>
</evidence>
<dbReference type="RefSeq" id="WP_140473754.1">
    <property type="nucleotide sequence ID" value="NZ_RCZD01000008.1"/>
</dbReference>
<keyword evidence="2" id="KW-1185">Reference proteome</keyword>
<reference evidence="1 2" key="1">
    <citation type="journal article" date="2019" name="Environ. Microbiol.">
        <title>Species interactions and distinct microbial communities in high Arctic permafrost affected cryosols are associated with the CH4 and CO2 gas fluxes.</title>
        <authorList>
            <person name="Altshuler I."/>
            <person name="Hamel J."/>
            <person name="Turney S."/>
            <person name="Magnuson E."/>
            <person name="Levesque R."/>
            <person name="Greer C."/>
            <person name="Whyte L.G."/>
        </authorList>
    </citation>
    <scope>NUCLEOTIDE SEQUENCE [LARGE SCALE GENOMIC DNA]</scope>
    <source>
        <strain evidence="1 2">E4</strain>
    </source>
</reference>
<gene>
    <name evidence="1" type="ORF">EAH77_15780</name>
</gene>
<dbReference type="EMBL" id="RCZD01000008">
    <property type="protein sequence ID" value="TPG60026.1"/>
    <property type="molecule type" value="Genomic_DNA"/>
</dbReference>
<dbReference type="AlphaFoldDB" id="A0A502GGD7"/>
<protein>
    <submittedName>
        <fullName evidence="1">Uncharacterized protein</fullName>
    </submittedName>
</protein>
<accession>A0A502GGD7</accession>
<name>A0A502GGD7_9GAMM</name>
<comment type="caution">
    <text evidence="1">The sequence shown here is derived from an EMBL/GenBank/DDBJ whole genome shotgun (WGS) entry which is preliminary data.</text>
</comment>
<sequence length="82" mass="9096">MVNKAEVQLSTVQIALNLDVMIINRNGDPVDYDGIRAAIVQNVIEKFALPEDGHVFRIEGSTNTSVHNVNFGKVTVLEEIFK</sequence>
<proteinExistence type="predicted"/>